<dbReference type="AlphaFoldDB" id="A0A974HE84"/>
<proteinExistence type="predicted"/>
<organism evidence="1 2">
    <name type="scientific">Xenopus laevis</name>
    <name type="common">African clawed frog</name>
    <dbReference type="NCBI Taxonomy" id="8355"/>
    <lineage>
        <taxon>Eukaryota</taxon>
        <taxon>Metazoa</taxon>
        <taxon>Chordata</taxon>
        <taxon>Craniata</taxon>
        <taxon>Vertebrata</taxon>
        <taxon>Euteleostomi</taxon>
        <taxon>Amphibia</taxon>
        <taxon>Batrachia</taxon>
        <taxon>Anura</taxon>
        <taxon>Pipoidea</taxon>
        <taxon>Pipidae</taxon>
        <taxon>Xenopodinae</taxon>
        <taxon>Xenopus</taxon>
        <taxon>Xenopus</taxon>
    </lineage>
</organism>
<dbReference type="EMBL" id="CM004477">
    <property type="protein sequence ID" value="OCT74747.1"/>
    <property type="molecule type" value="Genomic_DNA"/>
</dbReference>
<sequence length="97" mass="11626">MFDITCFLIYVPPRYMLFPYKVLSRDIDVSVNILVIIYVISVTDMLNSDMSYTFCCKIFFFNKLPEFKKKRECLTNQAPLMKYSNKELWHVFSGWLL</sequence>
<protein>
    <submittedName>
        <fullName evidence="1">Uncharacterized protein</fullName>
    </submittedName>
</protein>
<reference evidence="2" key="1">
    <citation type="journal article" date="2016" name="Nature">
        <title>Genome evolution in the allotetraploid frog Xenopus laevis.</title>
        <authorList>
            <person name="Session A.M."/>
            <person name="Uno Y."/>
            <person name="Kwon T."/>
            <person name="Chapman J.A."/>
            <person name="Toyoda A."/>
            <person name="Takahashi S."/>
            <person name="Fukui A."/>
            <person name="Hikosaka A."/>
            <person name="Suzuki A."/>
            <person name="Kondo M."/>
            <person name="van Heeringen S.J."/>
            <person name="Quigley I."/>
            <person name="Heinz S."/>
            <person name="Ogino H."/>
            <person name="Ochi H."/>
            <person name="Hellsten U."/>
            <person name="Lyons J.B."/>
            <person name="Simakov O."/>
            <person name="Putnam N."/>
            <person name="Stites J."/>
            <person name="Kuroki Y."/>
            <person name="Tanaka T."/>
            <person name="Michiue T."/>
            <person name="Watanabe M."/>
            <person name="Bogdanovic O."/>
            <person name="Lister R."/>
            <person name="Georgiou G."/>
            <person name="Paranjpe S.S."/>
            <person name="van Kruijsbergen I."/>
            <person name="Shu S."/>
            <person name="Carlson J."/>
            <person name="Kinoshita T."/>
            <person name="Ohta Y."/>
            <person name="Mawaribuchi S."/>
            <person name="Jenkins J."/>
            <person name="Grimwood J."/>
            <person name="Schmutz J."/>
            <person name="Mitros T."/>
            <person name="Mozaffari S.V."/>
            <person name="Suzuki Y."/>
            <person name="Haramoto Y."/>
            <person name="Yamamoto T.S."/>
            <person name="Takagi C."/>
            <person name="Heald R."/>
            <person name="Miller K."/>
            <person name="Haudenschild C."/>
            <person name="Kitzman J."/>
            <person name="Nakayama T."/>
            <person name="Izutsu Y."/>
            <person name="Robert J."/>
            <person name="Fortriede J."/>
            <person name="Burns K."/>
            <person name="Lotay V."/>
            <person name="Karimi K."/>
            <person name="Yasuoka Y."/>
            <person name="Dichmann D.S."/>
            <person name="Flajnik M.F."/>
            <person name="Houston D.W."/>
            <person name="Shendure J."/>
            <person name="DuPasquier L."/>
            <person name="Vize P.D."/>
            <person name="Zorn A.M."/>
            <person name="Ito M."/>
            <person name="Marcotte E.M."/>
            <person name="Wallingford J.B."/>
            <person name="Ito Y."/>
            <person name="Asashima M."/>
            <person name="Ueno N."/>
            <person name="Matsuda Y."/>
            <person name="Veenstra G.J."/>
            <person name="Fujiyama A."/>
            <person name="Harland R.M."/>
            <person name="Taira M."/>
            <person name="Rokhsar D.S."/>
        </authorList>
    </citation>
    <scope>NUCLEOTIDE SEQUENCE [LARGE SCALE GENOMIC DNA]</scope>
    <source>
        <strain evidence="2">J</strain>
    </source>
</reference>
<evidence type="ECO:0000313" key="2">
    <source>
        <dbReference type="Proteomes" id="UP000694892"/>
    </source>
</evidence>
<accession>A0A974HE84</accession>
<dbReference type="Proteomes" id="UP000694892">
    <property type="component" value="Chromosome 6S"/>
</dbReference>
<name>A0A974HE84_XENLA</name>
<evidence type="ECO:0000313" key="1">
    <source>
        <dbReference type="EMBL" id="OCT74747.1"/>
    </source>
</evidence>
<gene>
    <name evidence="1" type="ORF">XELAEV_18033734mg</name>
</gene>